<comment type="caution">
    <text evidence="2">The sequence shown here is derived from an EMBL/GenBank/DDBJ whole genome shotgun (WGS) entry which is preliminary data.</text>
</comment>
<dbReference type="EMBL" id="JAWZYT010002011">
    <property type="protein sequence ID" value="KAK4307340.1"/>
    <property type="molecule type" value="Genomic_DNA"/>
</dbReference>
<name>A0AAE1U2M5_9EUCA</name>
<gene>
    <name evidence="1" type="ORF">Pmani_020859</name>
    <name evidence="2" type="ORF">Pmani_020871</name>
</gene>
<proteinExistence type="predicted"/>
<protein>
    <submittedName>
        <fullName evidence="2">Uncharacterized protein</fullName>
    </submittedName>
</protein>
<dbReference type="Proteomes" id="UP001292094">
    <property type="component" value="Unassembled WGS sequence"/>
</dbReference>
<dbReference type="EMBL" id="JAWZYT010002011">
    <property type="protein sequence ID" value="KAK4307352.1"/>
    <property type="molecule type" value="Genomic_DNA"/>
</dbReference>
<accession>A0AAE1U2M5</accession>
<evidence type="ECO:0000313" key="3">
    <source>
        <dbReference type="Proteomes" id="UP001292094"/>
    </source>
</evidence>
<evidence type="ECO:0000313" key="2">
    <source>
        <dbReference type="EMBL" id="KAK4307352.1"/>
    </source>
</evidence>
<reference evidence="2" key="1">
    <citation type="submission" date="2023-11" db="EMBL/GenBank/DDBJ databases">
        <title>Genome assemblies of two species of porcelain crab, Petrolisthes cinctipes and Petrolisthes manimaculis (Anomura: Porcellanidae).</title>
        <authorList>
            <person name="Angst P."/>
        </authorList>
    </citation>
    <scope>NUCLEOTIDE SEQUENCE</scope>
    <source>
        <strain evidence="2">PB745_02</strain>
        <tissue evidence="2">Gill</tissue>
    </source>
</reference>
<keyword evidence="3" id="KW-1185">Reference proteome</keyword>
<dbReference type="AlphaFoldDB" id="A0AAE1U2M5"/>
<evidence type="ECO:0000313" key="1">
    <source>
        <dbReference type="EMBL" id="KAK4307340.1"/>
    </source>
</evidence>
<organism evidence="2 3">
    <name type="scientific">Petrolisthes manimaculis</name>
    <dbReference type="NCBI Taxonomy" id="1843537"/>
    <lineage>
        <taxon>Eukaryota</taxon>
        <taxon>Metazoa</taxon>
        <taxon>Ecdysozoa</taxon>
        <taxon>Arthropoda</taxon>
        <taxon>Crustacea</taxon>
        <taxon>Multicrustacea</taxon>
        <taxon>Malacostraca</taxon>
        <taxon>Eumalacostraca</taxon>
        <taxon>Eucarida</taxon>
        <taxon>Decapoda</taxon>
        <taxon>Pleocyemata</taxon>
        <taxon>Anomura</taxon>
        <taxon>Galatheoidea</taxon>
        <taxon>Porcellanidae</taxon>
        <taxon>Petrolisthes</taxon>
    </lineage>
</organism>
<sequence>MFDHCISAFAIISELKFIDTKRGQIEPLSTRNEAEIASEWVIAMGLGRSVIHSTEYTTGSQNAEWMPEIKLILWTLDEYRSGLPHP</sequence>